<reference evidence="1" key="1">
    <citation type="submission" date="2020-07" db="EMBL/GenBank/DDBJ databases">
        <title>Genome sequence and genetic diversity analysis of an under-domesticated orphan crop, white fonio (Digitaria exilis).</title>
        <authorList>
            <person name="Bennetzen J.L."/>
            <person name="Chen S."/>
            <person name="Ma X."/>
            <person name="Wang X."/>
            <person name="Yssel A.E.J."/>
            <person name="Chaluvadi S.R."/>
            <person name="Johnson M."/>
            <person name="Gangashetty P."/>
            <person name="Hamidou F."/>
            <person name="Sanogo M.D."/>
            <person name="Zwaenepoel A."/>
            <person name="Wallace J."/>
            <person name="Van De Peer Y."/>
            <person name="Van Deynze A."/>
        </authorList>
    </citation>
    <scope>NUCLEOTIDE SEQUENCE</scope>
    <source>
        <tissue evidence="1">Leaves</tissue>
    </source>
</reference>
<accession>A0A835BQ81</accession>
<gene>
    <name evidence="1" type="ORF">HU200_031716</name>
</gene>
<comment type="caution">
    <text evidence="1">The sequence shown here is derived from an EMBL/GenBank/DDBJ whole genome shotgun (WGS) entry which is preliminary data.</text>
</comment>
<evidence type="ECO:0000313" key="2">
    <source>
        <dbReference type="Proteomes" id="UP000636709"/>
    </source>
</evidence>
<proteinExistence type="predicted"/>
<keyword evidence="2" id="KW-1185">Reference proteome</keyword>
<sequence>MLPHSRRRRPAHGHRHVVAPLLERRARRHLAELRHGVGAARREPRPLYDARHRAGPPVRGHGQEIRGAPGLVGPEPAAAAAAIVLVLEGDEVDVQLVLVVVRHQCAPPRGAQADGAAVSRGREGEAVRGVVAGHRGLHGLHRREPSNAEALAVTDEEA</sequence>
<name>A0A835BQ81_9POAL</name>
<protein>
    <submittedName>
        <fullName evidence="1">Uncharacterized protein</fullName>
    </submittedName>
</protein>
<evidence type="ECO:0000313" key="1">
    <source>
        <dbReference type="EMBL" id="KAF8704219.1"/>
    </source>
</evidence>
<dbReference type="AlphaFoldDB" id="A0A835BQ81"/>
<dbReference type="Proteomes" id="UP000636709">
    <property type="component" value="Unassembled WGS sequence"/>
</dbReference>
<dbReference type="EMBL" id="JACEFO010001776">
    <property type="protein sequence ID" value="KAF8704219.1"/>
    <property type="molecule type" value="Genomic_DNA"/>
</dbReference>
<organism evidence="1 2">
    <name type="scientific">Digitaria exilis</name>
    <dbReference type="NCBI Taxonomy" id="1010633"/>
    <lineage>
        <taxon>Eukaryota</taxon>
        <taxon>Viridiplantae</taxon>
        <taxon>Streptophyta</taxon>
        <taxon>Embryophyta</taxon>
        <taxon>Tracheophyta</taxon>
        <taxon>Spermatophyta</taxon>
        <taxon>Magnoliopsida</taxon>
        <taxon>Liliopsida</taxon>
        <taxon>Poales</taxon>
        <taxon>Poaceae</taxon>
        <taxon>PACMAD clade</taxon>
        <taxon>Panicoideae</taxon>
        <taxon>Panicodae</taxon>
        <taxon>Paniceae</taxon>
        <taxon>Anthephorinae</taxon>
        <taxon>Digitaria</taxon>
    </lineage>
</organism>